<dbReference type="PANTHER" id="PTHR13016:SF0">
    <property type="entry name" value="AMME SYNDROME CANDIDATE GENE 1 PROTEIN"/>
    <property type="match status" value="1"/>
</dbReference>
<sequence length="231" mass="24577">MRGSGALAATAEHCAFCFDSLAAQLAGQPLPEPTFDDGHCALFVTWSKTPSSDPAAPPRLRGCIGTLEPRRLRPALRDYALTSALRDSRFAPISRRELPALTCGVSLLHSFEAAGGAEDWEPGVHGITIEFQDPRLGVRRSATFLPEVAPEQGWDRRATLEALVRKAGYDGPVDAALRRGLRVTRYQSSKARLGYADYAASRAAAGCRGEALRAGEGLEEPAAGEAAAAFA</sequence>
<gene>
    <name evidence="2" type="ORF">Rsub_10876</name>
</gene>
<dbReference type="Proteomes" id="UP000247498">
    <property type="component" value="Unassembled WGS sequence"/>
</dbReference>
<dbReference type="FunCoup" id="A0A2V0PFE8">
    <property type="interactions" value="2040"/>
</dbReference>
<organism evidence="2 3">
    <name type="scientific">Raphidocelis subcapitata</name>
    <dbReference type="NCBI Taxonomy" id="307507"/>
    <lineage>
        <taxon>Eukaryota</taxon>
        <taxon>Viridiplantae</taxon>
        <taxon>Chlorophyta</taxon>
        <taxon>core chlorophytes</taxon>
        <taxon>Chlorophyceae</taxon>
        <taxon>CS clade</taxon>
        <taxon>Sphaeropleales</taxon>
        <taxon>Selenastraceae</taxon>
        <taxon>Raphidocelis</taxon>
    </lineage>
</organism>
<dbReference type="EMBL" id="BDRX01000106">
    <property type="protein sequence ID" value="GBF97712.1"/>
    <property type="molecule type" value="Genomic_DNA"/>
</dbReference>
<dbReference type="InterPro" id="IPR036071">
    <property type="entry name" value="AMMECR1_dom_sf"/>
</dbReference>
<feature type="domain" description="AMMECR1" evidence="1">
    <location>
        <begin position="2"/>
        <end position="202"/>
    </location>
</feature>
<dbReference type="AlphaFoldDB" id="A0A2V0PFE8"/>
<proteinExistence type="predicted"/>
<dbReference type="PROSITE" id="PS51112">
    <property type="entry name" value="AMMECR1"/>
    <property type="match status" value="1"/>
</dbReference>
<dbReference type="InterPro" id="IPR023473">
    <property type="entry name" value="AMMECR1"/>
</dbReference>
<dbReference type="PANTHER" id="PTHR13016">
    <property type="entry name" value="AMMECR1 HOMOLOG"/>
    <property type="match status" value="1"/>
</dbReference>
<dbReference type="Pfam" id="PF01871">
    <property type="entry name" value="AMMECR1"/>
    <property type="match status" value="1"/>
</dbReference>
<comment type="caution">
    <text evidence="2">The sequence shown here is derived from an EMBL/GenBank/DDBJ whole genome shotgun (WGS) entry which is preliminary data.</text>
</comment>
<dbReference type="NCBIfam" id="TIGR00296">
    <property type="entry name" value="TIGR00296 family protein"/>
    <property type="match status" value="1"/>
</dbReference>
<protein>
    <recommendedName>
        <fullName evidence="1">AMMECR1 domain-containing protein</fullName>
    </recommendedName>
</protein>
<accession>A0A2V0PFE8</accession>
<dbReference type="STRING" id="307507.A0A2V0PFE8"/>
<evidence type="ECO:0000259" key="1">
    <source>
        <dbReference type="PROSITE" id="PS51112"/>
    </source>
</evidence>
<evidence type="ECO:0000313" key="3">
    <source>
        <dbReference type="Proteomes" id="UP000247498"/>
    </source>
</evidence>
<dbReference type="OrthoDB" id="24630at2759"/>
<reference evidence="2 3" key="1">
    <citation type="journal article" date="2018" name="Sci. Rep.">
        <title>Raphidocelis subcapitata (=Pseudokirchneriella subcapitata) provides an insight into genome evolution and environmental adaptations in the Sphaeropleales.</title>
        <authorList>
            <person name="Suzuki S."/>
            <person name="Yamaguchi H."/>
            <person name="Nakajima N."/>
            <person name="Kawachi M."/>
        </authorList>
    </citation>
    <scope>NUCLEOTIDE SEQUENCE [LARGE SCALE GENOMIC DNA]</scope>
    <source>
        <strain evidence="2 3">NIES-35</strain>
    </source>
</reference>
<dbReference type="InterPro" id="IPR002733">
    <property type="entry name" value="AMMECR1_domain"/>
</dbReference>
<evidence type="ECO:0000313" key="2">
    <source>
        <dbReference type="EMBL" id="GBF97712.1"/>
    </source>
</evidence>
<dbReference type="InParanoid" id="A0A2V0PFE8"/>
<name>A0A2V0PFE8_9CHLO</name>
<dbReference type="Gene3D" id="3.30.700.20">
    <property type="entry name" value="Hypothetical protein ph0010, domain 1"/>
    <property type="match status" value="1"/>
</dbReference>
<keyword evidence="3" id="KW-1185">Reference proteome</keyword>
<dbReference type="InterPro" id="IPR027485">
    <property type="entry name" value="AMMECR1_N"/>
</dbReference>
<dbReference type="SUPFAM" id="SSF143447">
    <property type="entry name" value="AMMECR1-like"/>
    <property type="match status" value="1"/>
</dbReference>